<accession>A0ABV4U4Q8</accession>
<feature type="transmembrane region" description="Helical" evidence="6">
    <location>
        <begin position="60"/>
        <end position="84"/>
    </location>
</feature>
<dbReference type="Proteomes" id="UP001575105">
    <property type="component" value="Unassembled WGS sequence"/>
</dbReference>
<dbReference type="Gene3D" id="3.90.226.10">
    <property type="entry name" value="2-enoyl-CoA Hydratase, Chain A, domain 1"/>
    <property type="match status" value="2"/>
</dbReference>
<keyword evidence="6" id="KW-0472">Membrane</keyword>
<keyword evidence="3" id="KW-0378">Hydrolase</keyword>
<keyword evidence="2" id="KW-0645">Protease</keyword>
<comment type="similarity">
    <text evidence="1">Belongs to the peptidase S49 family.</text>
</comment>
<evidence type="ECO:0000256" key="3">
    <source>
        <dbReference type="ARBA" id="ARBA00022801"/>
    </source>
</evidence>
<evidence type="ECO:0000256" key="1">
    <source>
        <dbReference type="ARBA" id="ARBA00008683"/>
    </source>
</evidence>
<evidence type="ECO:0000259" key="7">
    <source>
        <dbReference type="Pfam" id="PF01343"/>
    </source>
</evidence>
<dbReference type="InterPro" id="IPR047272">
    <property type="entry name" value="S49_SppA_C"/>
</dbReference>
<protein>
    <submittedName>
        <fullName evidence="8">Signal peptide peptidase SppA</fullName>
    </submittedName>
</protein>
<gene>
    <name evidence="8" type="primary">sppA</name>
    <name evidence="8" type="ORF">ACERK3_05740</name>
</gene>
<dbReference type="InterPro" id="IPR002142">
    <property type="entry name" value="Peptidase_S49"/>
</dbReference>
<reference evidence="8 9" key="1">
    <citation type="submission" date="2024-08" db="EMBL/GenBank/DDBJ databases">
        <title>Whole-genome sequencing of halo(alkali)philic microorganisms from hypersaline lakes.</title>
        <authorList>
            <person name="Sorokin D.Y."/>
            <person name="Merkel A.Y."/>
            <person name="Messina E."/>
            <person name="Yakimov M."/>
        </authorList>
    </citation>
    <scope>NUCLEOTIDE SEQUENCE [LARGE SCALE GENOMIC DNA]</scope>
    <source>
        <strain evidence="8 9">AB-hyl4</strain>
    </source>
</reference>
<dbReference type="CDD" id="cd07023">
    <property type="entry name" value="S49_Sppa_N_C"/>
    <property type="match status" value="1"/>
</dbReference>
<keyword evidence="6" id="KW-1133">Transmembrane helix</keyword>
<feature type="domain" description="Peptidase S49" evidence="7">
    <location>
        <begin position="161"/>
        <end position="316"/>
    </location>
</feature>
<keyword evidence="4" id="KW-0720">Serine protease</keyword>
<dbReference type="NCBIfam" id="TIGR00706">
    <property type="entry name" value="SppA_dom"/>
    <property type="match status" value="1"/>
</dbReference>
<dbReference type="PANTHER" id="PTHR42987:SF4">
    <property type="entry name" value="PROTEASE SOHB-RELATED"/>
    <property type="match status" value="1"/>
</dbReference>
<dbReference type="InterPro" id="IPR004635">
    <property type="entry name" value="Pept_S49_SppA"/>
</dbReference>
<comment type="caution">
    <text evidence="8">The sequence shown here is derived from an EMBL/GenBank/DDBJ whole genome shotgun (WGS) entry which is preliminary data.</text>
</comment>
<evidence type="ECO:0000313" key="9">
    <source>
        <dbReference type="Proteomes" id="UP001575105"/>
    </source>
</evidence>
<keyword evidence="6" id="KW-0812">Transmembrane</keyword>
<dbReference type="PANTHER" id="PTHR42987">
    <property type="entry name" value="PEPTIDASE S49"/>
    <property type="match status" value="1"/>
</dbReference>
<dbReference type="RefSeq" id="WP_425344719.1">
    <property type="nucleotide sequence ID" value="NZ_JBGUBD010000003.1"/>
</dbReference>
<evidence type="ECO:0000256" key="6">
    <source>
        <dbReference type="SAM" id="Phobius"/>
    </source>
</evidence>
<feature type="region of interest" description="Disordered" evidence="5">
    <location>
        <begin position="1"/>
        <end position="43"/>
    </location>
</feature>
<dbReference type="InterPro" id="IPR029045">
    <property type="entry name" value="ClpP/crotonase-like_dom_sf"/>
</dbReference>
<feature type="compositionally biased region" description="Low complexity" evidence="5">
    <location>
        <begin position="1"/>
        <end position="27"/>
    </location>
</feature>
<sequence length="383" mass="41563">MSENPSNQPSEESGSGPVGRGPVDPRGANQPPPPPPQGYAPVAMMPAAPQQRGMWGKLGASLLTTVLLLSIGVNIYLGIIVAAYTGGGPRESAYEDGDRSHRIVVLPIEEMVTDSTHAFVRRALRLLEDDPPAAVVLRIDCPGGTVAASDRVWHEITRFKEKTNVPVVASFGSVAASGGYYIAAPADAIVAEPTTITGSIGVIVMGFTVNELLDKIGVTPEIVTSEFSTNKDQLLPIRPWTDEEREILRVTRLEPAWERFVHVVHEGRSHVLDEAAIRELATGEVFSAQQAYDLKLVDQIGYMEDALALAREQADLPEGVEPRVTIIRQPRGFGLMSLLAASGSTELDAMQQVRQLRDLSPEQLRAWVMEMAAPRAMYQSSQR</sequence>
<dbReference type="Pfam" id="PF01343">
    <property type="entry name" value="Peptidase_S49"/>
    <property type="match status" value="1"/>
</dbReference>
<evidence type="ECO:0000256" key="2">
    <source>
        <dbReference type="ARBA" id="ARBA00022670"/>
    </source>
</evidence>
<evidence type="ECO:0000313" key="8">
    <source>
        <dbReference type="EMBL" id="MFA9477794.1"/>
    </source>
</evidence>
<organism evidence="8 9">
    <name type="scientific">Natronomicrosphaera hydrolytica</name>
    <dbReference type="NCBI Taxonomy" id="3242702"/>
    <lineage>
        <taxon>Bacteria</taxon>
        <taxon>Pseudomonadati</taxon>
        <taxon>Planctomycetota</taxon>
        <taxon>Phycisphaerae</taxon>
        <taxon>Phycisphaerales</taxon>
        <taxon>Phycisphaeraceae</taxon>
        <taxon>Natronomicrosphaera</taxon>
    </lineage>
</organism>
<evidence type="ECO:0000256" key="5">
    <source>
        <dbReference type="SAM" id="MobiDB-lite"/>
    </source>
</evidence>
<proteinExistence type="inferred from homology"/>
<evidence type="ECO:0000256" key="4">
    <source>
        <dbReference type="ARBA" id="ARBA00022825"/>
    </source>
</evidence>
<keyword evidence="9" id="KW-1185">Reference proteome</keyword>
<dbReference type="SUPFAM" id="SSF52096">
    <property type="entry name" value="ClpP/crotonase"/>
    <property type="match status" value="1"/>
</dbReference>
<dbReference type="EMBL" id="JBGUBD010000003">
    <property type="protein sequence ID" value="MFA9477794.1"/>
    <property type="molecule type" value="Genomic_DNA"/>
</dbReference>
<name>A0ABV4U4Q8_9BACT</name>